<dbReference type="Proteomes" id="UP000230423">
    <property type="component" value="Unassembled WGS sequence"/>
</dbReference>
<dbReference type="AlphaFoldDB" id="A0A2G9UUU4"/>
<evidence type="ECO:0000313" key="2">
    <source>
        <dbReference type="EMBL" id="PIO73482.1"/>
    </source>
</evidence>
<gene>
    <name evidence="2" type="ORF">TELCIR_04549</name>
</gene>
<feature type="region of interest" description="Disordered" evidence="1">
    <location>
        <begin position="1"/>
        <end position="35"/>
    </location>
</feature>
<dbReference type="EMBL" id="KZ345449">
    <property type="protein sequence ID" value="PIO73482.1"/>
    <property type="molecule type" value="Genomic_DNA"/>
</dbReference>
<organism evidence="2 3">
    <name type="scientific">Teladorsagia circumcincta</name>
    <name type="common">Brown stomach worm</name>
    <name type="synonym">Ostertagia circumcincta</name>
    <dbReference type="NCBI Taxonomy" id="45464"/>
    <lineage>
        <taxon>Eukaryota</taxon>
        <taxon>Metazoa</taxon>
        <taxon>Ecdysozoa</taxon>
        <taxon>Nematoda</taxon>
        <taxon>Chromadorea</taxon>
        <taxon>Rhabditida</taxon>
        <taxon>Rhabditina</taxon>
        <taxon>Rhabditomorpha</taxon>
        <taxon>Strongyloidea</taxon>
        <taxon>Trichostrongylidae</taxon>
        <taxon>Teladorsagia</taxon>
    </lineage>
</organism>
<evidence type="ECO:0000313" key="3">
    <source>
        <dbReference type="Proteomes" id="UP000230423"/>
    </source>
</evidence>
<sequence length="69" mass="7340">MENRTRHGIDKGSIQRLGEPGPTPEAVDPGEERGCSECTRRSAVPVCPRSSIAAQLLSESLLSGSYSDP</sequence>
<evidence type="ECO:0000256" key="1">
    <source>
        <dbReference type="SAM" id="MobiDB-lite"/>
    </source>
</evidence>
<protein>
    <submittedName>
        <fullName evidence="2">Uncharacterized protein</fullName>
    </submittedName>
</protein>
<reference evidence="2 3" key="1">
    <citation type="submission" date="2015-09" db="EMBL/GenBank/DDBJ databases">
        <title>Draft genome of the parasitic nematode Teladorsagia circumcincta isolate WARC Sus (inbred).</title>
        <authorList>
            <person name="Mitreva M."/>
        </authorList>
    </citation>
    <scope>NUCLEOTIDE SEQUENCE [LARGE SCALE GENOMIC DNA]</scope>
    <source>
        <strain evidence="2 3">S</strain>
    </source>
</reference>
<feature type="compositionally biased region" description="Basic and acidic residues" evidence="1">
    <location>
        <begin position="1"/>
        <end position="10"/>
    </location>
</feature>
<keyword evidence="3" id="KW-1185">Reference proteome</keyword>
<name>A0A2G9UUU4_TELCI</name>
<proteinExistence type="predicted"/>
<accession>A0A2G9UUU4</accession>